<dbReference type="EMBL" id="AMZH03000393">
    <property type="protein sequence ID" value="RRT84003.1"/>
    <property type="molecule type" value="Genomic_DNA"/>
</dbReference>
<feature type="region of interest" description="Disordered" evidence="1">
    <location>
        <begin position="136"/>
        <end position="156"/>
    </location>
</feature>
<dbReference type="Proteomes" id="UP000287651">
    <property type="component" value="Unassembled WGS sequence"/>
</dbReference>
<protein>
    <submittedName>
        <fullName evidence="2">Uncharacterized protein</fullName>
    </submittedName>
</protein>
<gene>
    <name evidence="2" type="ORF">B296_00008608</name>
</gene>
<dbReference type="AlphaFoldDB" id="A0A427B6B6"/>
<accession>A0A427B6B6</accession>
<name>A0A427B6B6_ENSVE</name>
<evidence type="ECO:0000313" key="2">
    <source>
        <dbReference type="EMBL" id="RRT84003.1"/>
    </source>
</evidence>
<comment type="caution">
    <text evidence="2">The sequence shown here is derived from an EMBL/GenBank/DDBJ whole genome shotgun (WGS) entry which is preliminary data.</text>
</comment>
<reference evidence="2 3" key="1">
    <citation type="journal article" date="2014" name="Agronomy (Basel)">
        <title>A Draft Genome Sequence for Ensete ventricosum, the Drought-Tolerant Tree Against Hunger.</title>
        <authorList>
            <person name="Harrison J."/>
            <person name="Moore K.A."/>
            <person name="Paszkiewicz K."/>
            <person name="Jones T."/>
            <person name="Grant M."/>
            <person name="Ambacheew D."/>
            <person name="Muzemil S."/>
            <person name="Studholme D.J."/>
        </authorList>
    </citation>
    <scope>NUCLEOTIDE SEQUENCE [LARGE SCALE GENOMIC DNA]</scope>
</reference>
<feature type="compositionally biased region" description="Basic and acidic residues" evidence="1">
    <location>
        <begin position="17"/>
        <end position="40"/>
    </location>
</feature>
<proteinExistence type="predicted"/>
<evidence type="ECO:0000313" key="3">
    <source>
        <dbReference type="Proteomes" id="UP000287651"/>
    </source>
</evidence>
<organism evidence="2 3">
    <name type="scientific">Ensete ventricosum</name>
    <name type="common">Abyssinian banana</name>
    <name type="synonym">Musa ensete</name>
    <dbReference type="NCBI Taxonomy" id="4639"/>
    <lineage>
        <taxon>Eukaryota</taxon>
        <taxon>Viridiplantae</taxon>
        <taxon>Streptophyta</taxon>
        <taxon>Embryophyta</taxon>
        <taxon>Tracheophyta</taxon>
        <taxon>Spermatophyta</taxon>
        <taxon>Magnoliopsida</taxon>
        <taxon>Liliopsida</taxon>
        <taxon>Zingiberales</taxon>
        <taxon>Musaceae</taxon>
        <taxon>Ensete</taxon>
    </lineage>
</organism>
<evidence type="ECO:0000256" key="1">
    <source>
        <dbReference type="SAM" id="MobiDB-lite"/>
    </source>
</evidence>
<feature type="region of interest" description="Disordered" evidence="1">
    <location>
        <begin position="17"/>
        <end position="67"/>
    </location>
</feature>
<sequence>MIFYYYLLPRKKKGCEWKSRKYPRGEPRNDRAGDLLDRLDRPRHRYGEEEEEAAQMPGEKKGEKKKGVIGRLRGRTDGRRYLRPHVERLVVPGEGAEEGVADRPLGAVVVQDELVVLEVIRQLVVPHERGAAIGAGPLPRLRSRRRGVAPPHPTPPRFRCGRLHRLVSLIVRDPNRSLRSLPSSVKWTRVRRGRGVEKPGCEKLERKVGEKCTGRVRTRGESATGFVRKWAVQAPLEAIDNGVHPINCFLTA</sequence>